<accession>A0A9P9FG82</accession>
<evidence type="ECO:0000313" key="4">
    <source>
        <dbReference type="Proteomes" id="UP000738349"/>
    </source>
</evidence>
<keyword evidence="4" id="KW-1185">Reference proteome</keyword>
<evidence type="ECO:0008006" key="5">
    <source>
        <dbReference type="Google" id="ProtNLM"/>
    </source>
</evidence>
<gene>
    <name evidence="3" type="ORF">EDB81DRAFT_879288</name>
</gene>
<protein>
    <recommendedName>
        <fullName evidence="5">Cell wall protein SED1</fullName>
    </recommendedName>
</protein>
<evidence type="ECO:0000256" key="2">
    <source>
        <dbReference type="SAM" id="SignalP"/>
    </source>
</evidence>
<feature type="compositionally biased region" description="Gly residues" evidence="1">
    <location>
        <begin position="33"/>
        <end position="47"/>
    </location>
</feature>
<dbReference type="AlphaFoldDB" id="A0A9P9FG82"/>
<sequence length="182" mass="17591">MLANTVVALAGLVGLAAAQTPFPSPEITATVGPIGGGGGGSGSGSGNGTATALPVPITVTKVYTAYTTYCPGPTSFEFNGHTYTATEACTLTITDCPCTVVETHGGLKPTVTYGWGSGHTSSPSEQPYICNGEKCPPGASGSGYPPASGSSGSPEPPVVTAGAAGVKVSLGLVAAVAAVMAL</sequence>
<dbReference type="Proteomes" id="UP000738349">
    <property type="component" value="Unassembled WGS sequence"/>
</dbReference>
<comment type="caution">
    <text evidence="3">The sequence shown here is derived from an EMBL/GenBank/DDBJ whole genome shotgun (WGS) entry which is preliminary data.</text>
</comment>
<dbReference type="InterPro" id="IPR038843">
    <property type="entry name" value="Sed1/Spi1"/>
</dbReference>
<name>A0A9P9FG82_9HYPO</name>
<dbReference type="PANTHER" id="PTHR35523">
    <property type="entry name" value="CELL WALL PROTEIN SED1"/>
    <property type="match status" value="1"/>
</dbReference>
<dbReference type="GO" id="GO:0005199">
    <property type="term" value="F:structural constituent of cell wall"/>
    <property type="evidence" value="ECO:0007669"/>
    <property type="project" value="InterPro"/>
</dbReference>
<dbReference type="PANTHER" id="PTHR35523:SF1">
    <property type="entry name" value="CELL WALL PROTEIN SED1"/>
    <property type="match status" value="1"/>
</dbReference>
<evidence type="ECO:0000313" key="3">
    <source>
        <dbReference type="EMBL" id="KAH7160948.1"/>
    </source>
</evidence>
<feature type="signal peptide" evidence="2">
    <location>
        <begin position="1"/>
        <end position="18"/>
    </location>
</feature>
<dbReference type="EMBL" id="JAGMUV010000004">
    <property type="protein sequence ID" value="KAH7160948.1"/>
    <property type="molecule type" value="Genomic_DNA"/>
</dbReference>
<feature type="region of interest" description="Disordered" evidence="1">
    <location>
        <begin position="28"/>
        <end position="47"/>
    </location>
</feature>
<evidence type="ECO:0000256" key="1">
    <source>
        <dbReference type="SAM" id="MobiDB-lite"/>
    </source>
</evidence>
<dbReference type="GO" id="GO:0009277">
    <property type="term" value="C:fungal-type cell wall"/>
    <property type="evidence" value="ECO:0007669"/>
    <property type="project" value="TreeGrafter"/>
</dbReference>
<proteinExistence type="predicted"/>
<reference evidence="3" key="1">
    <citation type="journal article" date="2021" name="Nat. Commun.">
        <title>Genetic determinants of endophytism in the Arabidopsis root mycobiome.</title>
        <authorList>
            <person name="Mesny F."/>
            <person name="Miyauchi S."/>
            <person name="Thiergart T."/>
            <person name="Pickel B."/>
            <person name="Atanasova L."/>
            <person name="Karlsson M."/>
            <person name="Huettel B."/>
            <person name="Barry K.W."/>
            <person name="Haridas S."/>
            <person name="Chen C."/>
            <person name="Bauer D."/>
            <person name="Andreopoulos W."/>
            <person name="Pangilinan J."/>
            <person name="LaButti K."/>
            <person name="Riley R."/>
            <person name="Lipzen A."/>
            <person name="Clum A."/>
            <person name="Drula E."/>
            <person name="Henrissat B."/>
            <person name="Kohler A."/>
            <person name="Grigoriev I.V."/>
            <person name="Martin F.M."/>
            <person name="Hacquard S."/>
        </authorList>
    </citation>
    <scope>NUCLEOTIDE SEQUENCE</scope>
    <source>
        <strain evidence="3">MPI-CAGE-AT-0147</strain>
    </source>
</reference>
<keyword evidence="2" id="KW-0732">Signal</keyword>
<dbReference type="GO" id="GO:0031505">
    <property type="term" value="P:fungal-type cell wall organization"/>
    <property type="evidence" value="ECO:0007669"/>
    <property type="project" value="InterPro"/>
</dbReference>
<feature type="chain" id="PRO_5040270509" description="Cell wall protein SED1" evidence="2">
    <location>
        <begin position="19"/>
        <end position="182"/>
    </location>
</feature>
<dbReference type="OrthoDB" id="4094614at2759"/>
<organism evidence="3 4">
    <name type="scientific">Dactylonectria macrodidyma</name>
    <dbReference type="NCBI Taxonomy" id="307937"/>
    <lineage>
        <taxon>Eukaryota</taxon>
        <taxon>Fungi</taxon>
        <taxon>Dikarya</taxon>
        <taxon>Ascomycota</taxon>
        <taxon>Pezizomycotina</taxon>
        <taxon>Sordariomycetes</taxon>
        <taxon>Hypocreomycetidae</taxon>
        <taxon>Hypocreales</taxon>
        <taxon>Nectriaceae</taxon>
        <taxon>Dactylonectria</taxon>
    </lineage>
</organism>